<dbReference type="PANTHER" id="PTHR46124:SF3">
    <property type="entry name" value="HYDROLASE"/>
    <property type="match status" value="1"/>
</dbReference>
<evidence type="ECO:0000313" key="3">
    <source>
        <dbReference type="EMBL" id="SVA37792.1"/>
    </source>
</evidence>
<sequence length="272" mass="30349">MLKLIDIGINLTSDSFDEDRDQVITSAEAIGVTRFIVTGTSVSDSLRAAEITNDYPGKVFFTVGVHPHYAAEFDQFSKNALRDLLTLPAAVAIGECGLDYFRNFSSPEKQRSAFSAQLELAQEIKKPVFLHQRNAFDTFLSIIRGVRSGLAGGVAHCFTDGPDELKKLLALDLYIGITGWLCDERRGASLREAVRKLPLDRMLLETDAPYLMPRDLPEKPRSRRNEPKFLLHILKRLAKETGYSIETIAHSTTRNAEMLFGLTPSPEDKATF</sequence>
<dbReference type="InterPro" id="IPR001130">
    <property type="entry name" value="TatD-like"/>
</dbReference>
<dbReference type="GO" id="GO:0005829">
    <property type="term" value="C:cytosol"/>
    <property type="evidence" value="ECO:0007669"/>
    <property type="project" value="TreeGrafter"/>
</dbReference>
<dbReference type="SUPFAM" id="SSF51556">
    <property type="entry name" value="Metallo-dependent hydrolases"/>
    <property type="match status" value="1"/>
</dbReference>
<dbReference type="AlphaFoldDB" id="A0A381VBQ2"/>
<dbReference type="CDD" id="cd01310">
    <property type="entry name" value="TatD_DNAse"/>
    <property type="match status" value="1"/>
</dbReference>
<accession>A0A381VBQ2</accession>
<dbReference type="Pfam" id="PF01026">
    <property type="entry name" value="TatD_DNase"/>
    <property type="match status" value="1"/>
</dbReference>
<dbReference type="InterPro" id="IPR032466">
    <property type="entry name" value="Metal_Hydrolase"/>
</dbReference>
<reference evidence="3" key="1">
    <citation type="submission" date="2018-05" db="EMBL/GenBank/DDBJ databases">
        <authorList>
            <person name="Lanie J.A."/>
            <person name="Ng W.-L."/>
            <person name="Kazmierczak K.M."/>
            <person name="Andrzejewski T.M."/>
            <person name="Davidsen T.M."/>
            <person name="Wayne K.J."/>
            <person name="Tettelin H."/>
            <person name="Glass J.I."/>
            <person name="Rusch D."/>
            <person name="Podicherti R."/>
            <person name="Tsui H.-C.T."/>
            <person name="Winkler M.E."/>
        </authorList>
    </citation>
    <scope>NUCLEOTIDE SEQUENCE</scope>
</reference>
<dbReference type="GO" id="GO:0016788">
    <property type="term" value="F:hydrolase activity, acting on ester bonds"/>
    <property type="evidence" value="ECO:0007669"/>
    <property type="project" value="InterPro"/>
</dbReference>
<evidence type="ECO:0008006" key="4">
    <source>
        <dbReference type="Google" id="ProtNLM"/>
    </source>
</evidence>
<dbReference type="PIRSF" id="PIRSF005902">
    <property type="entry name" value="DNase_TatD"/>
    <property type="match status" value="1"/>
</dbReference>
<dbReference type="FunFam" id="3.20.20.140:FF:000005">
    <property type="entry name" value="TatD family hydrolase"/>
    <property type="match status" value="1"/>
</dbReference>
<evidence type="ECO:0000256" key="1">
    <source>
        <dbReference type="ARBA" id="ARBA00022723"/>
    </source>
</evidence>
<organism evidence="3">
    <name type="scientific">marine metagenome</name>
    <dbReference type="NCBI Taxonomy" id="408172"/>
    <lineage>
        <taxon>unclassified sequences</taxon>
        <taxon>metagenomes</taxon>
        <taxon>ecological metagenomes</taxon>
    </lineage>
</organism>
<dbReference type="GO" id="GO:0046872">
    <property type="term" value="F:metal ion binding"/>
    <property type="evidence" value="ECO:0007669"/>
    <property type="project" value="UniProtKB-KW"/>
</dbReference>
<dbReference type="InterPro" id="IPR018228">
    <property type="entry name" value="DNase_TatD-rel_CS"/>
</dbReference>
<keyword evidence="2" id="KW-0378">Hydrolase</keyword>
<keyword evidence="1" id="KW-0479">Metal-binding</keyword>
<protein>
    <recommendedName>
        <fullName evidence="4">Hydrolase TatD</fullName>
    </recommendedName>
</protein>
<evidence type="ECO:0000256" key="2">
    <source>
        <dbReference type="ARBA" id="ARBA00022801"/>
    </source>
</evidence>
<gene>
    <name evidence="3" type="ORF">METZ01_LOCUS90646</name>
</gene>
<dbReference type="EMBL" id="UINC01008396">
    <property type="protein sequence ID" value="SVA37792.1"/>
    <property type="molecule type" value="Genomic_DNA"/>
</dbReference>
<dbReference type="Gene3D" id="3.20.20.140">
    <property type="entry name" value="Metal-dependent hydrolases"/>
    <property type="match status" value="1"/>
</dbReference>
<dbReference type="PROSITE" id="PS01090">
    <property type="entry name" value="TATD_2"/>
    <property type="match status" value="1"/>
</dbReference>
<name>A0A381VBQ2_9ZZZZ</name>
<proteinExistence type="predicted"/>
<dbReference type="PANTHER" id="PTHR46124">
    <property type="entry name" value="D-AMINOACYL-TRNA DEACYLASE"/>
    <property type="match status" value="1"/>
</dbReference>